<evidence type="ECO:0000256" key="1">
    <source>
        <dbReference type="ARBA" id="ARBA00023015"/>
    </source>
</evidence>
<evidence type="ECO:0000256" key="2">
    <source>
        <dbReference type="ARBA" id="ARBA00023125"/>
    </source>
</evidence>
<keyword evidence="2" id="KW-0238">DNA-binding</keyword>
<feature type="domain" description="HTH marR-type" evidence="5">
    <location>
        <begin position="1"/>
        <end position="135"/>
    </location>
</feature>
<gene>
    <name evidence="6" type="ORF">Aco04nite_10840</name>
</gene>
<dbReference type="EMBL" id="BOQP01000005">
    <property type="protein sequence ID" value="GIM68462.1"/>
    <property type="molecule type" value="Genomic_DNA"/>
</dbReference>
<accession>A0A919SCG1</accession>
<evidence type="ECO:0000256" key="4">
    <source>
        <dbReference type="SAM" id="MobiDB-lite"/>
    </source>
</evidence>
<sequence length="163" mass="18010">MNPDAQDIEVLTGGLLALGRELSRARERQGEGSRLTILQLIDEAADVRPSDLATEMQMSLSAVTRQIHALADTGQVELHNDRNDRRSFRVALTPAGKEELNRLVRKSHDRFAGFLTGWSAEDTVQLGTLLNRLAASIKESRDGQQKPAAGRTWQRQAAAPEEK</sequence>
<evidence type="ECO:0000256" key="3">
    <source>
        <dbReference type="ARBA" id="ARBA00023163"/>
    </source>
</evidence>
<comment type="caution">
    <text evidence="6">The sequence shown here is derived from an EMBL/GenBank/DDBJ whole genome shotgun (WGS) entry which is preliminary data.</text>
</comment>
<keyword evidence="1" id="KW-0805">Transcription regulation</keyword>
<protein>
    <recommendedName>
        <fullName evidence="5">HTH marR-type domain-containing protein</fullName>
    </recommendedName>
</protein>
<dbReference type="GO" id="GO:0003677">
    <property type="term" value="F:DNA binding"/>
    <property type="evidence" value="ECO:0007669"/>
    <property type="project" value="UniProtKB-KW"/>
</dbReference>
<dbReference type="PRINTS" id="PR00598">
    <property type="entry name" value="HTHMARR"/>
</dbReference>
<proteinExistence type="predicted"/>
<dbReference type="Gene3D" id="1.10.10.10">
    <property type="entry name" value="Winged helix-like DNA-binding domain superfamily/Winged helix DNA-binding domain"/>
    <property type="match status" value="1"/>
</dbReference>
<dbReference type="Pfam" id="PF01047">
    <property type="entry name" value="MarR"/>
    <property type="match status" value="1"/>
</dbReference>
<dbReference type="InterPro" id="IPR000835">
    <property type="entry name" value="HTH_MarR-typ"/>
</dbReference>
<evidence type="ECO:0000259" key="5">
    <source>
        <dbReference type="PROSITE" id="PS50995"/>
    </source>
</evidence>
<dbReference type="SUPFAM" id="SSF46785">
    <property type="entry name" value="Winged helix' DNA-binding domain"/>
    <property type="match status" value="1"/>
</dbReference>
<reference evidence="6" key="1">
    <citation type="submission" date="2021-03" db="EMBL/GenBank/DDBJ databases">
        <title>Whole genome shotgun sequence of Actinoplanes consettensis NBRC 14913.</title>
        <authorList>
            <person name="Komaki H."/>
            <person name="Tamura T."/>
        </authorList>
    </citation>
    <scope>NUCLEOTIDE SEQUENCE</scope>
    <source>
        <strain evidence="6">NBRC 14913</strain>
    </source>
</reference>
<dbReference type="InterPro" id="IPR036390">
    <property type="entry name" value="WH_DNA-bd_sf"/>
</dbReference>
<organism evidence="6 7">
    <name type="scientific">Winogradskya consettensis</name>
    <dbReference type="NCBI Taxonomy" id="113560"/>
    <lineage>
        <taxon>Bacteria</taxon>
        <taxon>Bacillati</taxon>
        <taxon>Actinomycetota</taxon>
        <taxon>Actinomycetes</taxon>
        <taxon>Micromonosporales</taxon>
        <taxon>Micromonosporaceae</taxon>
        <taxon>Winogradskya</taxon>
    </lineage>
</organism>
<dbReference type="PANTHER" id="PTHR42756:SF1">
    <property type="entry name" value="TRANSCRIPTIONAL REPRESSOR OF EMRAB OPERON"/>
    <property type="match status" value="1"/>
</dbReference>
<dbReference type="RefSeq" id="WP_212996080.1">
    <property type="nucleotide sequence ID" value="NZ_BAAATW010000004.1"/>
</dbReference>
<keyword evidence="3" id="KW-0804">Transcription</keyword>
<dbReference type="PROSITE" id="PS50995">
    <property type="entry name" value="HTH_MARR_2"/>
    <property type="match status" value="1"/>
</dbReference>
<dbReference type="Proteomes" id="UP000680865">
    <property type="component" value="Unassembled WGS sequence"/>
</dbReference>
<dbReference type="SMART" id="SM00347">
    <property type="entry name" value="HTH_MARR"/>
    <property type="match status" value="1"/>
</dbReference>
<dbReference type="GO" id="GO:0003700">
    <property type="term" value="F:DNA-binding transcription factor activity"/>
    <property type="evidence" value="ECO:0007669"/>
    <property type="project" value="InterPro"/>
</dbReference>
<name>A0A919SCG1_9ACTN</name>
<dbReference type="AlphaFoldDB" id="A0A919SCG1"/>
<evidence type="ECO:0000313" key="7">
    <source>
        <dbReference type="Proteomes" id="UP000680865"/>
    </source>
</evidence>
<feature type="region of interest" description="Disordered" evidence="4">
    <location>
        <begin position="138"/>
        <end position="163"/>
    </location>
</feature>
<keyword evidence="7" id="KW-1185">Reference proteome</keyword>
<dbReference type="PANTHER" id="PTHR42756">
    <property type="entry name" value="TRANSCRIPTIONAL REGULATOR, MARR"/>
    <property type="match status" value="1"/>
</dbReference>
<evidence type="ECO:0000313" key="6">
    <source>
        <dbReference type="EMBL" id="GIM68462.1"/>
    </source>
</evidence>
<dbReference type="InterPro" id="IPR036388">
    <property type="entry name" value="WH-like_DNA-bd_sf"/>
</dbReference>